<name>K1Z5I5_9BACT</name>
<organism evidence="1">
    <name type="scientific">uncultured bacterium</name>
    <name type="common">gcode 4</name>
    <dbReference type="NCBI Taxonomy" id="1234023"/>
    <lineage>
        <taxon>Bacteria</taxon>
        <taxon>environmental samples</taxon>
    </lineage>
</organism>
<reference evidence="1" key="1">
    <citation type="journal article" date="2012" name="Science">
        <title>Fermentation, hydrogen, and sulfur metabolism in multiple uncultivated bacterial phyla.</title>
        <authorList>
            <person name="Wrighton K.C."/>
            <person name="Thomas B.C."/>
            <person name="Sharon I."/>
            <person name="Miller C.S."/>
            <person name="Castelle C.J."/>
            <person name="VerBerkmoes N.C."/>
            <person name="Wilkins M.J."/>
            <person name="Hettich R.L."/>
            <person name="Lipton M.S."/>
            <person name="Williams K.H."/>
            <person name="Long P.E."/>
            <person name="Banfield J.F."/>
        </authorList>
    </citation>
    <scope>NUCLEOTIDE SEQUENCE [LARGE SCALE GENOMIC DNA]</scope>
</reference>
<comment type="caution">
    <text evidence="1">The sequence shown here is derived from an EMBL/GenBank/DDBJ whole genome shotgun (WGS) entry which is preliminary data.</text>
</comment>
<dbReference type="AlphaFoldDB" id="K1Z5I5"/>
<protein>
    <submittedName>
        <fullName evidence="1">Uncharacterized protein</fullName>
    </submittedName>
</protein>
<evidence type="ECO:0000313" key="1">
    <source>
        <dbReference type="EMBL" id="EKD44772.1"/>
    </source>
</evidence>
<proteinExistence type="predicted"/>
<dbReference type="EMBL" id="AMFJ01028741">
    <property type="protein sequence ID" value="EKD44772.1"/>
    <property type="molecule type" value="Genomic_DNA"/>
</dbReference>
<gene>
    <name evidence="1" type="ORF">ACD_71C00010G0004</name>
</gene>
<accession>K1Z5I5</accession>
<sequence>MNNTAIVSDYLSGSNFSFWKRRFGNIMRLNFNNFLFLCAMK</sequence>